<dbReference type="Proteomes" id="UP000190274">
    <property type="component" value="Chromosome H"/>
</dbReference>
<dbReference type="GO" id="GO:0005737">
    <property type="term" value="C:cytoplasm"/>
    <property type="evidence" value="ECO:0007669"/>
    <property type="project" value="EnsemblFungi"/>
</dbReference>
<evidence type="ECO:0000259" key="1">
    <source>
        <dbReference type="Pfam" id="PF16679"/>
    </source>
</evidence>
<evidence type="ECO:0000313" key="3">
    <source>
        <dbReference type="Proteomes" id="UP000190274"/>
    </source>
</evidence>
<dbReference type="OrthoDB" id="4058916at2759"/>
<sequence length="561" mass="63592">MLRTIDLNIVSNENDLQPVIMDCIRNRSLILLKNYANMESVLALQTILSKEGIDTDQGFNGNYTGCELLSNGSSVEQYVGTPDGMDFQKTAMGQLASRLMRIATFFASACVSAVDASTSLSSMDGRNRFIKVTRYHKPISKSVLDLEFDYEDEYAIHQSPGIISVFPTAQGIKYRQGNRWETLEEPNCILIQTGDVLSRFSQGLHTADPIKFSTTNTTHLTIFPSLETEIASTMVSSLLLSNQLKEFPEIAQRLHPIQFAQEELKKRVDFCKNIFYVSESVLSLYSISNSLLTSAPELRTILPQISNMLKRKVSQEDFLRMMTLWKEAYVLELKNNLEITIRPPPGGLLNTLSNKSRKLEYTQKAEKWLLEISASSEVPQNVPMLAIKKRRGSDGSYEAQVSSTGEMQKLTRPMAQLKKKRSKGYIANTKDKFMFKEDKADSGNISLLERIRAKEHRAAALLSQRERQREQYFNVKTFQVFDILFSLPQDKPYTVTHLTSLIVDSLADSNNPIGENETSEVLMRLQLLLQDRINMIEADGSLRVFRWVGLDRSVLAERMSL</sequence>
<organism evidence="2 3">
    <name type="scientific">Lachancea dasiensis</name>
    <dbReference type="NCBI Taxonomy" id="1072105"/>
    <lineage>
        <taxon>Eukaryota</taxon>
        <taxon>Fungi</taxon>
        <taxon>Dikarya</taxon>
        <taxon>Ascomycota</taxon>
        <taxon>Saccharomycotina</taxon>
        <taxon>Saccharomycetes</taxon>
        <taxon>Saccharomycetales</taxon>
        <taxon>Saccharomycetaceae</taxon>
        <taxon>Lachancea</taxon>
    </lineage>
</organism>
<dbReference type="AlphaFoldDB" id="A0A1G4K146"/>
<accession>A0A1G4K146</accession>
<dbReference type="GO" id="GO:0030174">
    <property type="term" value="P:regulation of DNA-templated DNA replication initiation"/>
    <property type="evidence" value="ECO:0007669"/>
    <property type="project" value="EnsemblFungi"/>
</dbReference>
<gene>
    <name evidence="2" type="ORF">LADA_0H04962G</name>
</gene>
<protein>
    <submittedName>
        <fullName evidence="2">LADA_0H04962g1_1</fullName>
    </submittedName>
</protein>
<dbReference type="STRING" id="1266660.A0A1G4K146"/>
<keyword evidence="3" id="KW-1185">Reference proteome</keyword>
<dbReference type="GO" id="GO:0003688">
    <property type="term" value="F:DNA replication origin binding"/>
    <property type="evidence" value="ECO:0007669"/>
    <property type="project" value="EnsemblFungi"/>
</dbReference>
<dbReference type="GO" id="GO:0006267">
    <property type="term" value="P:pre-replicative complex assembly involved in nuclear cell cycle DNA replication"/>
    <property type="evidence" value="ECO:0007669"/>
    <property type="project" value="EnsemblFungi"/>
</dbReference>
<evidence type="ECO:0000313" key="2">
    <source>
        <dbReference type="EMBL" id="SCU97186.1"/>
    </source>
</evidence>
<proteinExistence type="predicted"/>
<dbReference type="GO" id="GO:0005656">
    <property type="term" value="C:nuclear pre-replicative complex"/>
    <property type="evidence" value="ECO:0007669"/>
    <property type="project" value="EnsemblFungi"/>
</dbReference>
<dbReference type="InterPro" id="IPR032054">
    <property type="entry name" value="Cdt1_C"/>
</dbReference>
<dbReference type="Pfam" id="PF16679">
    <property type="entry name" value="CDT1_C"/>
    <property type="match status" value="1"/>
</dbReference>
<feature type="domain" description="DNA replication factor Cdt1 C-terminal" evidence="1">
    <location>
        <begin position="446"/>
        <end position="536"/>
    </location>
</feature>
<dbReference type="EMBL" id="LT598461">
    <property type="protein sequence ID" value="SCU97186.1"/>
    <property type="molecule type" value="Genomic_DNA"/>
</dbReference>
<name>A0A1G4K146_9SACH</name>
<reference evidence="2 3" key="1">
    <citation type="submission" date="2016-03" db="EMBL/GenBank/DDBJ databases">
        <authorList>
            <person name="Devillers H."/>
        </authorList>
    </citation>
    <scope>NUCLEOTIDE SEQUENCE [LARGE SCALE GENOMIC DNA]</scope>
    <source>
        <strain evidence="2">CBS 10888</strain>
    </source>
</reference>
<dbReference type="GO" id="GO:0000727">
    <property type="term" value="P:double-strand break repair via break-induced replication"/>
    <property type="evidence" value="ECO:0007669"/>
    <property type="project" value="EnsemblFungi"/>
</dbReference>